<feature type="domain" description="PDZ" evidence="9">
    <location>
        <begin position="272"/>
        <end position="328"/>
    </location>
</feature>
<keyword evidence="11" id="KW-1185">Reference proteome</keyword>
<keyword evidence="3" id="KW-0677">Repeat</keyword>
<feature type="active site" description="Charge relay system" evidence="6">
    <location>
        <position position="110"/>
    </location>
</feature>
<keyword evidence="4" id="KW-0378">Hydrolase</keyword>
<keyword evidence="2 8" id="KW-0732">Signal</keyword>
<dbReference type="InterPro" id="IPR036034">
    <property type="entry name" value="PDZ_sf"/>
</dbReference>
<dbReference type="NCBIfam" id="TIGR02037">
    <property type="entry name" value="degP_htrA_DO"/>
    <property type="match status" value="1"/>
</dbReference>
<dbReference type="Proteomes" id="UP000279470">
    <property type="component" value="Unassembled WGS sequence"/>
</dbReference>
<evidence type="ECO:0000256" key="6">
    <source>
        <dbReference type="PIRSR" id="PIRSR611782-1"/>
    </source>
</evidence>
<dbReference type="PROSITE" id="PS50106">
    <property type="entry name" value="PDZ"/>
    <property type="match status" value="2"/>
</dbReference>
<feature type="signal peptide" evidence="8">
    <location>
        <begin position="1"/>
        <end position="24"/>
    </location>
</feature>
<dbReference type="PRINTS" id="PR00834">
    <property type="entry name" value="PROTEASES2C"/>
</dbReference>
<dbReference type="GO" id="GO:0006508">
    <property type="term" value="P:proteolysis"/>
    <property type="evidence" value="ECO:0007669"/>
    <property type="project" value="UniProtKB-KW"/>
</dbReference>
<evidence type="ECO:0000259" key="9">
    <source>
        <dbReference type="PROSITE" id="PS50106"/>
    </source>
</evidence>
<evidence type="ECO:0000313" key="11">
    <source>
        <dbReference type="Proteomes" id="UP000279470"/>
    </source>
</evidence>
<dbReference type="Gene3D" id="2.30.42.10">
    <property type="match status" value="2"/>
</dbReference>
<comment type="caution">
    <text evidence="10">The sequence shown here is derived from an EMBL/GenBank/DDBJ whole genome shotgun (WGS) entry which is preliminary data.</text>
</comment>
<dbReference type="SUPFAM" id="SSF50494">
    <property type="entry name" value="Trypsin-like serine proteases"/>
    <property type="match status" value="1"/>
</dbReference>
<evidence type="ECO:0000256" key="7">
    <source>
        <dbReference type="PIRSR" id="PIRSR611782-2"/>
    </source>
</evidence>
<feature type="binding site" evidence="7">
    <location>
        <position position="142"/>
    </location>
    <ligand>
        <name>substrate</name>
    </ligand>
</feature>
<reference evidence="11" key="1">
    <citation type="submission" date="2018-11" db="EMBL/GenBank/DDBJ databases">
        <title>Phylogenetic, genomic, and biogeographic characterization of a novel and ubiquitous marine invertebrate-associated Rickettsiales parasite, Candidatus Marinoinvertebrata rohwerii, gen. nov., sp. nov.</title>
        <authorList>
            <person name="Klinges J.G."/>
            <person name="Rosales S.M."/>
            <person name="Mcminds R."/>
            <person name="Shaver E.C."/>
            <person name="Shantz A."/>
            <person name="Peters E.C."/>
            <person name="Burkepile D.E."/>
            <person name="Silliman B.R."/>
            <person name="Vega Thurber R.L."/>
        </authorList>
    </citation>
    <scope>NUCLEOTIDE SEQUENCE [LARGE SCALE GENOMIC DNA]</scope>
    <source>
        <strain evidence="11">a_cerv_44</strain>
    </source>
</reference>
<feature type="domain" description="PDZ" evidence="9">
    <location>
        <begin position="386"/>
        <end position="438"/>
    </location>
</feature>
<feature type="active site" description="Charge relay system" evidence="6">
    <location>
        <position position="216"/>
    </location>
</feature>
<dbReference type="InterPro" id="IPR011782">
    <property type="entry name" value="Pept_S1C_Do"/>
</dbReference>
<dbReference type="SMART" id="SM00228">
    <property type="entry name" value="PDZ"/>
    <property type="match status" value="2"/>
</dbReference>
<proteinExistence type="predicted"/>
<feature type="binding site" evidence="7">
    <location>
        <position position="110"/>
    </location>
    <ligand>
        <name>substrate</name>
    </ligand>
</feature>
<name>A0A3R9ZIB6_9RICK</name>
<dbReference type="SUPFAM" id="SSF50156">
    <property type="entry name" value="PDZ domain-like"/>
    <property type="match status" value="2"/>
</dbReference>
<evidence type="ECO:0000256" key="5">
    <source>
        <dbReference type="ARBA" id="ARBA00022825"/>
    </source>
</evidence>
<dbReference type="GO" id="GO:0004252">
    <property type="term" value="F:serine-type endopeptidase activity"/>
    <property type="evidence" value="ECO:0007669"/>
    <property type="project" value="InterPro"/>
</dbReference>
<dbReference type="InterPro" id="IPR001940">
    <property type="entry name" value="Peptidase_S1C"/>
</dbReference>
<dbReference type="AlphaFoldDB" id="A0A3R9ZIB6"/>
<accession>A0A3R9ZIB6</accession>
<dbReference type="Pfam" id="PF13180">
    <property type="entry name" value="PDZ_2"/>
    <property type="match status" value="2"/>
</dbReference>
<dbReference type="InterPro" id="IPR009003">
    <property type="entry name" value="Peptidase_S1_PA"/>
</dbReference>
<keyword evidence="1" id="KW-0645">Protease</keyword>
<dbReference type="EMBL" id="RXFM01000031">
    <property type="protein sequence ID" value="RST67799.1"/>
    <property type="molecule type" value="Genomic_DNA"/>
</dbReference>
<keyword evidence="5" id="KW-0720">Serine protease</keyword>
<dbReference type="InterPro" id="IPR001478">
    <property type="entry name" value="PDZ"/>
</dbReference>
<feature type="active site" description="Charge relay system" evidence="6">
    <location>
        <position position="142"/>
    </location>
</feature>
<feature type="binding site" evidence="7">
    <location>
        <begin position="214"/>
        <end position="216"/>
    </location>
    <ligand>
        <name>substrate</name>
    </ligand>
</feature>
<evidence type="ECO:0000256" key="3">
    <source>
        <dbReference type="ARBA" id="ARBA00022737"/>
    </source>
</evidence>
<dbReference type="Pfam" id="PF13365">
    <property type="entry name" value="Trypsin_2"/>
    <property type="match status" value="1"/>
</dbReference>
<evidence type="ECO:0000256" key="8">
    <source>
        <dbReference type="SAM" id="SignalP"/>
    </source>
</evidence>
<gene>
    <name evidence="10" type="ORF">EIC27_02980</name>
</gene>
<dbReference type="OrthoDB" id="9758917at2"/>
<dbReference type="PANTHER" id="PTHR43343:SF3">
    <property type="entry name" value="PROTEASE DO-LIKE 8, CHLOROPLASTIC"/>
    <property type="match status" value="1"/>
</dbReference>
<sequence length="478" mass="52207">MIQFKNTFKIFFCLLLIPCNLLFASQPNNCSFADVVVKLSPAVVNISTTQLIENNGKNFPFSEIPEEFFKFFDMPDEFKKSPFSDKPSKIISLGSGFLIDEKGHIVTNNHVIDNAQEINITVGDNEKKIYKAKVIGKDKKTDLALLKIDAKEPIPFVKFGNSDNARVGEPVIAIGNAFGFGGTVTSGIISAKGRHLGGQFYEEFIQTDASINKGNSGGPMFSMNGEVIGVNSAIVSPSGGNVGIGFAIPSNTAKSIISKLLKDGKIDRPWLGITFQPVTENIAKGFNLSNSDGAIVSNIIKDSPAEKAGINIGDIIVKFNNIILNNINSFPKLVADSPLNTKIPIQIIRKGKIINLNVQLEIPKSYPFNQNIEDKAVKTTYHGIEVVNLTKNIRNNYGISDEINGVLVTKIDKSSDAYKKGLQTGDIIININQDAVKSAKQFITLLTNIKLKSKKDDATAVLLVSRKNNNFYITIDLY</sequence>
<feature type="chain" id="PRO_5038553975" evidence="8">
    <location>
        <begin position="25"/>
        <end position="478"/>
    </location>
</feature>
<organism evidence="10 11">
    <name type="scientific">Candidatus Aquarickettsia rohweri</name>
    <dbReference type="NCBI Taxonomy" id="2602574"/>
    <lineage>
        <taxon>Bacteria</taxon>
        <taxon>Pseudomonadati</taxon>
        <taxon>Pseudomonadota</taxon>
        <taxon>Alphaproteobacteria</taxon>
        <taxon>Rickettsiales</taxon>
        <taxon>Candidatus Midichloriaceae</taxon>
        <taxon>Candidatus Aquarickettsia</taxon>
    </lineage>
</organism>
<dbReference type="PANTHER" id="PTHR43343">
    <property type="entry name" value="PEPTIDASE S12"/>
    <property type="match status" value="1"/>
</dbReference>
<evidence type="ECO:0000256" key="1">
    <source>
        <dbReference type="ARBA" id="ARBA00022670"/>
    </source>
</evidence>
<evidence type="ECO:0000256" key="4">
    <source>
        <dbReference type="ARBA" id="ARBA00022801"/>
    </source>
</evidence>
<dbReference type="Gene3D" id="2.40.10.120">
    <property type="match status" value="1"/>
</dbReference>
<dbReference type="RefSeq" id="WP_126044665.1">
    <property type="nucleotide sequence ID" value="NZ_RXFM01000031.1"/>
</dbReference>
<evidence type="ECO:0000256" key="2">
    <source>
        <dbReference type="ARBA" id="ARBA00022729"/>
    </source>
</evidence>
<protein>
    <submittedName>
        <fullName evidence="10">Do family serine endopeptidase</fullName>
    </submittedName>
</protein>
<dbReference type="InterPro" id="IPR051201">
    <property type="entry name" value="Chloro_Bact_Ser_Proteases"/>
</dbReference>
<evidence type="ECO:0000313" key="10">
    <source>
        <dbReference type="EMBL" id="RST67799.1"/>
    </source>
</evidence>